<evidence type="ECO:0000313" key="3">
    <source>
        <dbReference type="EMBL" id="KAF5386652.1"/>
    </source>
</evidence>
<feature type="region of interest" description="Disordered" evidence="1">
    <location>
        <begin position="279"/>
        <end position="305"/>
    </location>
</feature>
<dbReference type="AlphaFoldDB" id="A0A8H5HNK2"/>
<evidence type="ECO:0000313" key="4">
    <source>
        <dbReference type="Proteomes" id="UP000565441"/>
    </source>
</evidence>
<feature type="domain" description="HNH nuclease" evidence="2">
    <location>
        <begin position="28"/>
        <end position="91"/>
    </location>
</feature>
<dbReference type="OrthoDB" id="3030236at2759"/>
<dbReference type="Pfam" id="PF13391">
    <property type="entry name" value="HNH_2"/>
    <property type="match status" value="1"/>
</dbReference>
<sequence>MPQSSSDGSSSVSDSQKALITSRDGSLCVLCGFGTIDITHVVARNSDDHRTVEWIRQVAPSLSNFRKDDASNLICLCPNHHRQFESGQFVLVPSPQVRKVMLDHELSDFAMREDLVTRGESDPGRTFPPLINEFDYIPLRGGPLCIQIHNPTPYDSSLFIFDNLDNRLCPLLHFGASHIALMAEALPHLSNVARLRGQKSEAALPEISNLLELYHRQPNRSDPTPVITVPDYEAFCADIERSNAHPSAPVLPAVPSSTPPMNPLPTQTNRGFMSNITASSSVETRGSPPGPTPIESDVSSQTEHTSDDLYVGEDVQLMEYAEEQPVTWEELQNRPRLFGGDEVGPWRFASADDICRSMTRV</sequence>
<proteinExistence type="predicted"/>
<gene>
    <name evidence="3" type="ORF">D9615_001953</name>
</gene>
<keyword evidence="4" id="KW-1185">Reference proteome</keyword>
<reference evidence="3 4" key="1">
    <citation type="journal article" date="2020" name="ISME J.">
        <title>Uncovering the hidden diversity of litter-decomposition mechanisms in mushroom-forming fungi.</title>
        <authorList>
            <person name="Floudas D."/>
            <person name="Bentzer J."/>
            <person name="Ahren D."/>
            <person name="Johansson T."/>
            <person name="Persson P."/>
            <person name="Tunlid A."/>
        </authorList>
    </citation>
    <scope>NUCLEOTIDE SEQUENCE [LARGE SCALE GENOMIC DNA]</scope>
    <source>
        <strain evidence="3 4">CBS 661.87</strain>
    </source>
</reference>
<accession>A0A8H5HNK2</accession>
<organism evidence="3 4">
    <name type="scientific">Tricholomella constricta</name>
    <dbReference type="NCBI Taxonomy" id="117010"/>
    <lineage>
        <taxon>Eukaryota</taxon>
        <taxon>Fungi</taxon>
        <taxon>Dikarya</taxon>
        <taxon>Basidiomycota</taxon>
        <taxon>Agaricomycotina</taxon>
        <taxon>Agaricomycetes</taxon>
        <taxon>Agaricomycetidae</taxon>
        <taxon>Agaricales</taxon>
        <taxon>Tricholomatineae</taxon>
        <taxon>Lyophyllaceae</taxon>
        <taxon>Tricholomella</taxon>
    </lineage>
</organism>
<dbReference type="InterPro" id="IPR003615">
    <property type="entry name" value="HNH_nuc"/>
</dbReference>
<dbReference type="EMBL" id="JAACJP010000002">
    <property type="protein sequence ID" value="KAF5386652.1"/>
    <property type="molecule type" value="Genomic_DNA"/>
</dbReference>
<evidence type="ECO:0000256" key="1">
    <source>
        <dbReference type="SAM" id="MobiDB-lite"/>
    </source>
</evidence>
<comment type="caution">
    <text evidence="3">The sequence shown here is derived from an EMBL/GenBank/DDBJ whole genome shotgun (WGS) entry which is preliminary data.</text>
</comment>
<name>A0A8H5HNK2_9AGAR</name>
<dbReference type="Proteomes" id="UP000565441">
    <property type="component" value="Unassembled WGS sequence"/>
</dbReference>
<evidence type="ECO:0000259" key="2">
    <source>
        <dbReference type="Pfam" id="PF13391"/>
    </source>
</evidence>
<dbReference type="CDD" id="cd00085">
    <property type="entry name" value="HNHc"/>
    <property type="match status" value="1"/>
</dbReference>
<protein>
    <recommendedName>
        <fullName evidence="2">HNH nuclease domain-containing protein</fullName>
    </recommendedName>
</protein>